<dbReference type="AlphaFoldDB" id="A0A8D8TCY1"/>
<accession>A0A8D8TCY1</accession>
<proteinExistence type="predicted"/>
<evidence type="ECO:0000256" key="1">
    <source>
        <dbReference type="SAM" id="Phobius"/>
    </source>
</evidence>
<feature type="transmembrane region" description="Helical" evidence="1">
    <location>
        <begin position="12"/>
        <end position="36"/>
    </location>
</feature>
<dbReference type="EMBL" id="HBUF01274997">
    <property type="protein sequence ID" value="CAG6686121.1"/>
    <property type="molecule type" value="Transcribed_RNA"/>
</dbReference>
<keyword evidence="1" id="KW-1133">Transmembrane helix</keyword>
<keyword evidence="1" id="KW-0812">Transmembrane</keyword>
<sequence>MAQSYNRGFIRYQGLHLTYIISRLMSLFLIVLLYFVRPGGESCSGVGVVSFIQSYMSQLNRQALDTLLITLQWCGSGFFCFKDLNVTISCYLTSMVLSCRNLKRER</sequence>
<evidence type="ECO:0000313" key="2">
    <source>
        <dbReference type="EMBL" id="CAG6686125.1"/>
    </source>
</evidence>
<name>A0A8D8TCY1_9HEMI</name>
<keyword evidence="1" id="KW-0472">Membrane</keyword>
<protein>
    <submittedName>
        <fullName evidence="2">Uncharacterized protein</fullName>
    </submittedName>
</protein>
<dbReference type="EMBL" id="HBUF01274999">
    <property type="protein sequence ID" value="CAG6686125.1"/>
    <property type="molecule type" value="Transcribed_RNA"/>
</dbReference>
<dbReference type="EMBL" id="HBUF01274998">
    <property type="protein sequence ID" value="CAG6686123.1"/>
    <property type="molecule type" value="Transcribed_RNA"/>
</dbReference>
<organism evidence="2">
    <name type="scientific">Cacopsylla melanoneura</name>
    <dbReference type="NCBI Taxonomy" id="428564"/>
    <lineage>
        <taxon>Eukaryota</taxon>
        <taxon>Metazoa</taxon>
        <taxon>Ecdysozoa</taxon>
        <taxon>Arthropoda</taxon>
        <taxon>Hexapoda</taxon>
        <taxon>Insecta</taxon>
        <taxon>Pterygota</taxon>
        <taxon>Neoptera</taxon>
        <taxon>Paraneoptera</taxon>
        <taxon>Hemiptera</taxon>
        <taxon>Sternorrhyncha</taxon>
        <taxon>Psylloidea</taxon>
        <taxon>Psyllidae</taxon>
        <taxon>Psyllinae</taxon>
        <taxon>Cacopsylla</taxon>
    </lineage>
</organism>
<reference evidence="2" key="1">
    <citation type="submission" date="2021-05" db="EMBL/GenBank/DDBJ databases">
        <authorList>
            <person name="Alioto T."/>
            <person name="Alioto T."/>
            <person name="Gomez Garrido J."/>
        </authorList>
    </citation>
    <scope>NUCLEOTIDE SEQUENCE</scope>
</reference>